<reference evidence="7" key="1">
    <citation type="submission" date="2018-05" db="EMBL/GenBank/DDBJ databases">
        <authorList>
            <person name="Lanie J.A."/>
            <person name="Ng W.-L."/>
            <person name="Kazmierczak K.M."/>
            <person name="Andrzejewski T.M."/>
            <person name="Davidsen T.M."/>
            <person name="Wayne K.J."/>
            <person name="Tettelin H."/>
            <person name="Glass J.I."/>
            <person name="Rusch D."/>
            <person name="Podicherti R."/>
            <person name="Tsui H.-C.T."/>
            <person name="Winkler M.E."/>
        </authorList>
    </citation>
    <scope>NUCLEOTIDE SEQUENCE</scope>
</reference>
<gene>
    <name evidence="7" type="ORF">METZ01_LOCUS10033</name>
</gene>
<evidence type="ECO:0000313" key="7">
    <source>
        <dbReference type="EMBL" id="SUZ57179.1"/>
    </source>
</evidence>
<dbReference type="InterPro" id="IPR052185">
    <property type="entry name" value="IPC_Synthase-Related"/>
</dbReference>
<dbReference type="InterPro" id="IPR026841">
    <property type="entry name" value="Aur1/Ipt1"/>
</dbReference>
<dbReference type="InterPro" id="IPR036938">
    <property type="entry name" value="PAP2/HPO_sf"/>
</dbReference>
<feature type="transmembrane region" description="Helical" evidence="5">
    <location>
        <begin position="6"/>
        <end position="26"/>
    </location>
</feature>
<dbReference type="PANTHER" id="PTHR31310">
    <property type="match status" value="1"/>
</dbReference>
<evidence type="ECO:0000256" key="3">
    <source>
        <dbReference type="ARBA" id="ARBA00022989"/>
    </source>
</evidence>
<feature type="domain" description="Inositolphosphotransferase Aur1/Ipt1" evidence="6">
    <location>
        <begin position="87"/>
        <end position="255"/>
    </location>
</feature>
<dbReference type="Gene3D" id="1.20.144.10">
    <property type="entry name" value="Phosphatidic acid phosphatase type 2/haloperoxidase"/>
    <property type="match status" value="1"/>
</dbReference>
<keyword evidence="4 5" id="KW-0472">Membrane</keyword>
<dbReference type="SUPFAM" id="SSF48317">
    <property type="entry name" value="Acid phosphatase/Vanadium-dependent haloperoxidase"/>
    <property type="match status" value="1"/>
</dbReference>
<keyword evidence="2 5" id="KW-0812">Transmembrane</keyword>
<evidence type="ECO:0000256" key="2">
    <source>
        <dbReference type="ARBA" id="ARBA00022692"/>
    </source>
</evidence>
<feature type="transmembrane region" description="Helical" evidence="5">
    <location>
        <begin position="218"/>
        <end position="238"/>
    </location>
</feature>
<dbReference type="Pfam" id="PF14378">
    <property type="entry name" value="PAP2_3"/>
    <property type="match status" value="1"/>
</dbReference>
<feature type="transmembrane region" description="Helical" evidence="5">
    <location>
        <begin position="106"/>
        <end position="126"/>
    </location>
</feature>
<dbReference type="SUPFAM" id="SSF69304">
    <property type="entry name" value="Tricorn protease N-terminal domain"/>
    <property type="match status" value="1"/>
</dbReference>
<accession>A0A381NS76</accession>
<dbReference type="GO" id="GO:0016020">
    <property type="term" value="C:membrane"/>
    <property type="evidence" value="ECO:0007669"/>
    <property type="project" value="UniProtKB-SubCell"/>
</dbReference>
<feature type="transmembrane region" description="Helical" evidence="5">
    <location>
        <begin position="38"/>
        <end position="58"/>
    </location>
</feature>
<evidence type="ECO:0000256" key="5">
    <source>
        <dbReference type="SAM" id="Phobius"/>
    </source>
</evidence>
<feature type="transmembrane region" description="Helical" evidence="5">
    <location>
        <begin position="138"/>
        <end position="156"/>
    </location>
</feature>
<evidence type="ECO:0000259" key="6">
    <source>
        <dbReference type="Pfam" id="PF14378"/>
    </source>
</evidence>
<dbReference type="PANTHER" id="PTHR31310:SF7">
    <property type="entry name" value="PA-PHOSPHATASE RELATED-FAMILY PROTEIN DDB_G0268928"/>
    <property type="match status" value="1"/>
</dbReference>
<evidence type="ECO:0000256" key="4">
    <source>
        <dbReference type="ARBA" id="ARBA00023136"/>
    </source>
</evidence>
<dbReference type="CDD" id="cd03386">
    <property type="entry name" value="PAP2_Aur1_like"/>
    <property type="match status" value="1"/>
</dbReference>
<protein>
    <recommendedName>
        <fullName evidence="6">Inositolphosphotransferase Aur1/Ipt1 domain-containing protein</fullName>
    </recommendedName>
</protein>
<comment type="subcellular location">
    <subcellularLocation>
        <location evidence="1">Membrane</location>
        <topology evidence="1">Multi-pass membrane protein</topology>
    </subcellularLocation>
</comment>
<organism evidence="7">
    <name type="scientific">marine metagenome</name>
    <dbReference type="NCBI Taxonomy" id="408172"/>
    <lineage>
        <taxon>unclassified sequences</taxon>
        <taxon>metagenomes</taxon>
        <taxon>ecological metagenomes</taxon>
    </lineage>
</organism>
<proteinExistence type="predicted"/>
<evidence type="ECO:0000256" key="1">
    <source>
        <dbReference type="ARBA" id="ARBA00004141"/>
    </source>
</evidence>
<dbReference type="AlphaFoldDB" id="A0A381NS76"/>
<sequence length="694" mass="77196">MAADTGIYITWVTGAILISIAMIPIFKPPYAKVSLDGFIDMFRRYWAHMLVVFSVYLWKDVLDGLDRVIMANTQLDMTALAYAIEGDIVLWVQEGLRNDFLDVALTHFYVMGFMTATFASFLYPIYFDDRHMADRVSLSMFWVYLLAIPFFLFFNVRVAGDYIPAMETIAYDLTPEIHNWFNRIDPFTNGMPSLHIGLPFAIWLSMHRWDEDGRWSRYRMFLVLFIILTAFSILYLGIHWIVDIIGGMAIGIMAVNMTARTHEPIWRIADERLFTRRLARILDDPGTSISRTLRSASSLLDPFREPGREQTGAFITALIVLTGSVLLWDATHQNFTIDEAESPTSASGSGEWLVGVEEAADGSVSITIWNITSQSNRSVGGEYWAQTPQVIASGPSFVVYGEHRLDYFEHDDGVGVLYPAFSEDSDLPIIDLALGTDQSGETLIVFLTEDGLRLIDSSPQEIEMPMGRINSTVIASSGSLIAWSEPTGAGPVVNITSIDSQLTISIPLDSRAEERIEQSLADSGLVIDHNNSTVIDLAMDSHWVVAVVDVGPVNRTVLIDTLSINQTLLSNPRWDSSSPSISNGRVAFLQVTRDDPSASPDEFARNNDVYVSDLVEGALIQLTHDEDVDQTQPQVLVDGVAWVAHNEDGTVEVIVHSFGEAIEPYSSLLLQASVVMLVPMLFVWAHQSASRKEG</sequence>
<keyword evidence="3 5" id="KW-1133">Transmembrane helix</keyword>
<name>A0A381NS76_9ZZZZ</name>
<dbReference type="EMBL" id="UINC01000547">
    <property type="protein sequence ID" value="SUZ57179.1"/>
    <property type="molecule type" value="Genomic_DNA"/>
</dbReference>